<dbReference type="InterPro" id="IPR008321">
    <property type="entry name" value="UCP032146"/>
</dbReference>
<reference evidence="2" key="1">
    <citation type="submission" date="2014-08" db="EMBL/GenBank/DDBJ databases">
        <authorList>
            <person name="Moulin L."/>
        </authorList>
    </citation>
    <scope>NUCLEOTIDE SEQUENCE [LARGE SCALE GENOMIC DNA]</scope>
</reference>
<dbReference type="AlphaFoldDB" id="A0A090EAQ6"/>
<dbReference type="Proteomes" id="UP000045285">
    <property type="component" value="Unassembled WGS sequence"/>
</dbReference>
<name>A0A090EAQ6_MESPL</name>
<sequence length="204" mass="22864">MKGRALKPDATIDHNSQVRIGPKDDAIGQRFVQGLTQTVRADKASSICEISLKGPFSRNEHIERGRSLAVAHLIRSSVFIPVGHDRGPYRLHLELDRDGLAFQVATERRVNVTAYQISLLPIRKFLKHYVLTCEDYYDAMPRASVAALAKIDGARCALREEGAEFLKKRLADKVVTDSDTARHLFTLVYVLLMRNTPAHRSASE</sequence>
<protein>
    <submittedName>
        <fullName evidence="1">Uncharacterized protein</fullName>
    </submittedName>
</protein>
<dbReference type="Pfam" id="PF06793">
    <property type="entry name" value="UPF0262"/>
    <property type="match status" value="1"/>
</dbReference>
<accession>A0A090EAQ6</accession>
<organism evidence="1 2">
    <name type="scientific">Mesorhizobium plurifarium</name>
    <dbReference type="NCBI Taxonomy" id="69974"/>
    <lineage>
        <taxon>Bacteria</taxon>
        <taxon>Pseudomonadati</taxon>
        <taxon>Pseudomonadota</taxon>
        <taxon>Alphaproteobacteria</taxon>
        <taxon>Hyphomicrobiales</taxon>
        <taxon>Phyllobacteriaceae</taxon>
        <taxon>Mesorhizobium</taxon>
    </lineage>
</organism>
<evidence type="ECO:0000313" key="1">
    <source>
        <dbReference type="EMBL" id="CDX24764.1"/>
    </source>
</evidence>
<evidence type="ECO:0000313" key="2">
    <source>
        <dbReference type="Proteomes" id="UP000045285"/>
    </source>
</evidence>
<dbReference type="EMBL" id="CCMZ01000037">
    <property type="protein sequence ID" value="CDX24764.1"/>
    <property type="molecule type" value="Genomic_DNA"/>
</dbReference>
<proteinExistence type="predicted"/>
<keyword evidence="2" id="KW-1185">Reference proteome</keyword>
<gene>
    <name evidence="1" type="ORF">MPL3356_420005</name>
</gene>